<dbReference type="AlphaFoldDB" id="A0A023PYV3"/>
<accession>A0A023PYV3</accession>
<evidence type="ECO:0000313" key="1">
    <source>
        <dbReference type="EMBL" id="AHX39779.1"/>
    </source>
</evidence>
<reference evidence="1" key="1">
    <citation type="journal article" date="2014" name="Science">
        <title>Marine tubeworm metamorphosis induced by arrays of bacterial phage tail-like structures.</title>
        <authorList>
            <person name="Shikuma N.J."/>
            <person name="Pilhofer M."/>
            <person name="Weiss G.L."/>
            <person name="Hadfield M.G."/>
            <person name="Jensen G.J."/>
            <person name="Newman D.K."/>
        </authorList>
    </citation>
    <scope>NUCLEOTIDE SEQUENCE</scope>
    <source>
        <strain evidence="1">HI1</strain>
    </source>
</reference>
<sequence length="50" mass="5570">MVIYNKQVVYQLTKSASIWLFKNTLLSNSLNHVLSDFIGGLLSKGLSLTL</sequence>
<protein>
    <submittedName>
        <fullName evidence="1">Uncharacterized protein</fullName>
    </submittedName>
</protein>
<proteinExistence type="predicted"/>
<dbReference type="EMBL" id="KF724688">
    <property type="protein sequence ID" value="AHX39779.1"/>
    <property type="molecule type" value="Genomic_DNA"/>
</dbReference>
<organism evidence="1">
    <name type="scientific">Pseudoalteromonas luteoviolacea</name>
    <dbReference type="NCBI Taxonomy" id="43657"/>
    <lineage>
        <taxon>Bacteria</taxon>
        <taxon>Pseudomonadati</taxon>
        <taxon>Pseudomonadota</taxon>
        <taxon>Gammaproteobacteria</taxon>
        <taxon>Alteromonadales</taxon>
        <taxon>Pseudoalteromonadaceae</taxon>
        <taxon>Pseudoalteromonas</taxon>
    </lineage>
</organism>
<name>A0A023PYV3_9GAMM</name>